<dbReference type="AlphaFoldDB" id="A0A3S5AYB1"/>
<dbReference type="EMBL" id="CAAALY010094614">
    <property type="protein sequence ID" value="VEL28375.1"/>
    <property type="molecule type" value="Genomic_DNA"/>
</dbReference>
<sequence>MQKSLKVAGHSHEIWPAFCCSDRQKSLLVRLANSRGVCDFVSSGFLLDALLASLSHWLASHCDRHDCPALASRHSTTQLGDIESDELPGLSSMRLAELLQLMLAGRRLADQRVDGKGWLLIRSCIFLFQGFYYFNRTK</sequence>
<proteinExistence type="predicted"/>
<gene>
    <name evidence="1" type="ORF">PXEA_LOCUS21815</name>
</gene>
<accession>A0A3S5AYB1</accession>
<dbReference type="Proteomes" id="UP000784294">
    <property type="component" value="Unassembled WGS sequence"/>
</dbReference>
<evidence type="ECO:0000313" key="2">
    <source>
        <dbReference type="Proteomes" id="UP000784294"/>
    </source>
</evidence>
<reference evidence="1" key="1">
    <citation type="submission" date="2018-11" db="EMBL/GenBank/DDBJ databases">
        <authorList>
            <consortium name="Pathogen Informatics"/>
        </authorList>
    </citation>
    <scope>NUCLEOTIDE SEQUENCE</scope>
</reference>
<keyword evidence="2" id="KW-1185">Reference proteome</keyword>
<protein>
    <submittedName>
        <fullName evidence="1">Uncharacterized protein</fullName>
    </submittedName>
</protein>
<organism evidence="1 2">
    <name type="scientific">Protopolystoma xenopodis</name>
    <dbReference type="NCBI Taxonomy" id="117903"/>
    <lineage>
        <taxon>Eukaryota</taxon>
        <taxon>Metazoa</taxon>
        <taxon>Spiralia</taxon>
        <taxon>Lophotrochozoa</taxon>
        <taxon>Platyhelminthes</taxon>
        <taxon>Monogenea</taxon>
        <taxon>Polyopisthocotylea</taxon>
        <taxon>Polystomatidea</taxon>
        <taxon>Polystomatidae</taxon>
        <taxon>Protopolystoma</taxon>
    </lineage>
</organism>
<comment type="caution">
    <text evidence="1">The sequence shown here is derived from an EMBL/GenBank/DDBJ whole genome shotgun (WGS) entry which is preliminary data.</text>
</comment>
<evidence type="ECO:0000313" key="1">
    <source>
        <dbReference type="EMBL" id="VEL28375.1"/>
    </source>
</evidence>
<name>A0A3S5AYB1_9PLAT</name>